<gene>
    <name evidence="1" type="primary">P0688H12.21</name>
</gene>
<evidence type="ECO:0000313" key="1">
    <source>
        <dbReference type="EMBL" id="BAD15950.1"/>
    </source>
</evidence>
<proteinExistence type="predicted"/>
<reference evidence="2" key="2">
    <citation type="journal article" date="2008" name="Nucleic Acids Res.">
        <title>The rice annotation project database (RAP-DB): 2008 update.</title>
        <authorList>
            <consortium name="The rice annotation project (RAP)"/>
        </authorList>
    </citation>
    <scope>GENOME REANNOTATION</scope>
    <source>
        <strain evidence="2">cv. Nipponbare</strain>
    </source>
</reference>
<protein>
    <submittedName>
        <fullName evidence="1">Uncharacterized protein</fullName>
    </submittedName>
</protein>
<dbReference type="Proteomes" id="UP000000763">
    <property type="component" value="Chromosome 2"/>
</dbReference>
<evidence type="ECO:0000313" key="2">
    <source>
        <dbReference type="Proteomes" id="UP000000763"/>
    </source>
</evidence>
<dbReference type="AlphaFoldDB" id="Q6Z6U5"/>
<sequence length="110" mass="12326">MEAYRSIWGNECSSSPSVCHEALAIGSHWHSARSNLRCCGVELVTIRVHPQLAAEIAKQMRARLIYYHKSLPSNNFPNGLHLPIIDKVEVGVVQEAWWNISISIETSADE</sequence>
<dbReference type="EMBL" id="AP004890">
    <property type="protein sequence ID" value="BAD15950.1"/>
    <property type="molecule type" value="Genomic_DNA"/>
</dbReference>
<reference evidence="2" key="1">
    <citation type="journal article" date="2005" name="Nature">
        <title>The map-based sequence of the rice genome.</title>
        <authorList>
            <consortium name="International rice genome sequencing project (IRGSP)"/>
            <person name="Matsumoto T."/>
            <person name="Wu J."/>
            <person name="Kanamori H."/>
            <person name="Katayose Y."/>
            <person name="Fujisawa M."/>
            <person name="Namiki N."/>
            <person name="Mizuno H."/>
            <person name="Yamamoto K."/>
            <person name="Antonio B.A."/>
            <person name="Baba T."/>
            <person name="Sakata K."/>
            <person name="Nagamura Y."/>
            <person name="Aoki H."/>
            <person name="Arikawa K."/>
            <person name="Arita K."/>
            <person name="Bito T."/>
            <person name="Chiden Y."/>
            <person name="Fujitsuka N."/>
            <person name="Fukunaka R."/>
            <person name="Hamada M."/>
            <person name="Harada C."/>
            <person name="Hayashi A."/>
            <person name="Hijishita S."/>
            <person name="Honda M."/>
            <person name="Hosokawa S."/>
            <person name="Ichikawa Y."/>
            <person name="Idonuma A."/>
            <person name="Iijima M."/>
            <person name="Ikeda M."/>
            <person name="Ikeno M."/>
            <person name="Ito K."/>
            <person name="Ito S."/>
            <person name="Ito T."/>
            <person name="Ito Y."/>
            <person name="Ito Y."/>
            <person name="Iwabuchi A."/>
            <person name="Kamiya K."/>
            <person name="Karasawa W."/>
            <person name="Kurita K."/>
            <person name="Katagiri S."/>
            <person name="Kikuta A."/>
            <person name="Kobayashi H."/>
            <person name="Kobayashi N."/>
            <person name="Machita K."/>
            <person name="Maehara T."/>
            <person name="Masukawa M."/>
            <person name="Mizubayashi T."/>
            <person name="Mukai Y."/>
            <person name="Nagasaki H."/>
            <person name="Nagata Y."/>
            <person name="Naito S."/>
            <person name="Nakashima M."/>
            <person name="Nakama Y."/>
            <person name="Nakamichi Y."/>
            <person name="Nakamura M."/>
            <person name="Meguro A."/>
            <person name="Negishi M."/>
            <person name="Ohta I."/>
            <person name="Ohta T."/>
            <person name="Okamoto M."/>
            <person name="Ono N."/>
            <person name="Saji S."/>
            <person name="Sakaguchi M."/>
            <person name="Sakai K."/>
            <person name="Shibata M."/>
            <person name="Shimokawa T."/>
            <person name="Song J."/>
            <person name="Takazaki Y."/>
            <person name="Terasawa K."/>
            <person name="Tsugane M."/>
            <person name="Tsuji K."/>
            <person name="Ueda S."/>
            <person name="Waki K."/>
            <person name="Yamagata H."/>
            <person name="Yamamoto M."/>
            <person name="Yamamoto S."/>
            <person name="Yamane H."/>
            <person name="Yoshiki S."/>
            <person name="Yoshihara R."/>
            <person name="Yukawa K."/>
            <person name="Zhong H."/>
            <person name="Yano M."/>
            <person name="Yuan Q."/>
            <person name="Ouyang S."/>
            <person name="Liu J."/>
            <person name="Jones K.M."/>
            <person name="Gansberger K."/>
            <person name="Moffat K."/>
            <person name="Hill J."/>
            <person name="Bera J."/>
            <person name="Fadrosh D."/>
            <person name="Jin S."/>
            <person name="Johri S."/>
            <person name="Kim M."/>
            <person name="Overton L."/>
            <person name="Reardon M."/>
            <person name="Tsitrin T."/>
            <person name="Vuong H."/>
            <person name="Weaver B."/>
            <person name="Ciecko A."/>
            <person name="Tallon L."/>
            <person name="Jackson J."/>
            <person name="Pai G."/>
            <person name="Aken S.V."/>
            <person name="Utterback T."/>
            <person name="Reidmuller S."/>
            <person name="Feldblyum T."/>
            <person name="Hsiao J."/>
            <person name="Zismann V."/>
            <person name="Iobst S."/>
            <person name="de Vazeille A.R."/>
            <person name="Buell C.R."/>
            <person name="Ying K."/>
            <person name="Li Y."/>
            <person name="Lu T."/>
            <person name="Huang Y."/>
            <person name="Zhao Q."/>
            <person name="Feng Q."/>
            <person name="Zhang L."/>
            <person name="Zhu J."/>
            <person name="Weng Q."/>
            <person name="Mu J."/>
            <person name="Lu Y."/>
            <person name="Fan D."/>
            <person name="Liu Y."/>
            <person name="Guan J."/>
            <person name="Zhang Y."/>
            <person name="Yu S."/>
            <person name="Liu X."/>
            <person name="Zhang Y."/>
            <person name="Hong G."/>
            <person name="Han B."/>
            <person name="Choisne N."/>
            <person name="Demange N."/>
            <person name="Orjeda G."/>
            <person name="Samain S."/>
            <person name="Cattolico L."/>
            <person name="Pelletier E."/>
            <person name="Couloux A."/>
            <person name="Segurens B."/>
            <person name="Wincker P."/>
            <person name="D'Hont A."/>
            <person name="Scarpelli C."/>
            <person name="Weissenbach J."/>
            <person name="Salanoubat M."/>
            <person name="Quetier F."/>
            <person name="Yu Y."/>
            <person name="Kim H.R."/>
            <person name="Rambo T."/>
            <person name="Currie J."/>
            <person name="Collura K."/>
            <person name="Luo M."/>
            <person name="Yang T."/>
            <person name="Ammiraju J.S.S."/>
            <person name="Engler F."/>
            <person name="Soderlund C."/>
            <person name="Wing R.A."/>
            <person name="Palmer L.E."/>
            <person name="de la Bastide M."/>
            <person name="Spiegel L."/>
            <person name="Nascimento L."/>
            <person name="Zutavern T."/>
            <person name="O'Shaughnessy A."/>
            <person name="Dike S."/>
            <person name="Dedhia N."/>
            <person name="Preston R."/>
            <person name="Balija V."/>
            <person name="McCombie W.R."/>
            <person name="Chow T."/>
            <person name="Chen H."/>
            <person name="Chung M."/>
            <person name="Chen C."/>
            <person name="Shaw J."/>
            <person name="Wu H."/>
            <person name="Hsiao K."/>
            <person name="Chao Y."/>
            <person name="Chu M."/>
            <person name="Cheng C."/>
            <person name="Hour A."/>
            <person name="Lee P."/>
            <person name="Lin S."/>
            <person name="Lin Y."/>
            <person name="Liou J."/>
            <person name="Liu S."/>
            <person name="Hsing Y."/>
            <person name="Raghuvanshi S."/>
            <person name="Mohanty A."/>
            <person name="Bharti A.K."/>
            <person name="Gaur A."/>
            <person name="Gupta V."/>
            <person name="Kumar D."/>
            <person name="Ravi V."/>
            <person name="Vij S."/>
            <person name="Kapur A."/>
            <person name="Khurana P."/>
            <person name="Khurana P."/>
            <person name="Khurana J.P."/>
            <person name="Tyagi A.K."/>
            <person name="Gaikwad K."/>
            <person name="Singh A."/>
            <person name="Dalal V."/>
            <person name="Srivastava S."/>
            <person name="Dixit A."/>
            <person name="Pal A.K."/>
            <person name="Ghazi I.A."/>
            <person name="Yadav M."/>
            <person name="Pandit A."/>
            <person name="Bhargava A."/>
            <person name="Sureshbabu K."/>
            <person name="Batra K."/>
            <person name="Sharma T.R."/>
            <person name="Mohapatra T."/>
            <person name="Singh N.K."/>
            <person name="Messing J."/>
            <person name="Nelson A.B."/>
            <person name="Fuks G."/>
            <person name="Kavchok S."/>
            <person name="Keizer G."/>
            <person name="Linton E."/>
            <person name="Llaca V."/>
            <person name="Song R."/>
            <person name="Tanyolac B."/>
            <person name="Young S."/>
            <person name="Ho-Il K."/>
            <person name="Hahn J.H."/>
            <person name="Sangsakoo G."/>
            <person name="Vanavichit A."/>
            <person name="de Mattos Luiz.A.T."/>
            <person name="Zimmer P.D."/>
            <person name="Malone G."/>
            <person name="Dellagostin O."/>
            <person name="de Oliveira A.C."/>
            <person name="Bevan M."/>
            <person name="Bancroft I."/>
            <person name="Minx P."/>
            <person name="Cordum H."/>
            <person name="Wilson R."/>
            <person name="Cheng Z."/>
            <person name="Jin W."/>
            <person name="Jiang J."/>
            <person name="Leong S.A."/>
            <person name="Iwama H."/>
            <person name="Gojobori T."/>
            <person name="Itoh T."/>
            <person name="Niimura Y."/>
            <person name="Fujii Y."/>
            <person name="Habara T."/>
            <person name="Sakai H."/>
            <person name="Sato Y."/>
            <person name="Wilson G."/>
            <person name="Kumar K."/>
            <person name="McCouch S."/>
            <person name="Juretic N."/>
            <person name="Hoen D."/>
            <person name="Wright S."/>
            <person name="Bruskiewich R."/>
            <person name="Bureau T."/>
            <person name="Miyao A."/>
            <person name="Hirochika H."/>
            <person name="Nishikawa T."/>
            <person name="Kadowaki K."/>
            <person name="Sugiura M."/>
            <person name="Burr B."/>
            <person name="Sasaki T."/>
        </authorList>
    </citation>
    <scope>NUCLEOTIDE SEQUENCE [LARGE SCALE GENOMIC DNA]</scope>
    <source>
        <strain evidence="2">cv. Nipponbare</strain>
    </source>
</reference>
<name>Q6Z6U5_ORYSJ</name>
<organism evidence="1 2">
    <name type="scientific">Oryza sativa subsp. japonica</name>
    <name type="common">Rice</name>
    <dbReference type="NCBI Taxonomy" id="39947"/>
    <lineage>
        <taxon>Eukaryota</taxon>
        <taxon>Viridiplantae</taxon>
        <taxon>Streptophyta</taxon>
        <taxon>Embryophyta</taxon>
        <taxon>Tracheophyta</taxon>
        <taxon>Spermatophyta</taxon>
        <taxon>Magnoliopsida</taxon>
        <taxon>Liliopsida</taxon>
        <taxon>Poales</taxon>
        <taxon>Poaceae</taxon>
        <taxon>BOP clade</taxon>
        <taxon>Oryzoideae</taxon>
        <taxon>Oryzeae</taxon>
        <taxon>Oryzinae</taxon>
        <taxon>Oryza</taxon>
        <taxon>Oryza sativa</taxon>
    </lineage>
</organism>
<accession>Q6Z6U5</accession>